<feature type="signal peptide" evidence="4">
    <location>
        <begin position="1"/>
        <end position="25"/>
    </location>
</feature>
<comment type="caution">
    <text evidence="6">The sequence shown here is derived from an EMBL/GenBank/DDBJ whole genome shotgun (WGS) entry which is preliminary data.</text>
</comment>
<evidence type="ECO:0000313" key="7">
    <source>
        <dbReference type="Proteomes" id="UP000444960"/>
    </source>
</evidence>
<dbReference type="Proteomes" id="UP000444960">
    <property type="component" value="Unassembled WGS sequence"/>
</dbReference>
<organism evidence="6 7">
    <name type="scientific">Gordonia spumicola</name>
    <dbReference type="NCBI Taxonomy" id="589161"/>
    <lineage>
        <taxon>Bacteria</taxon>
        <taxon>Bacillati</taxon>
        <taxon>Actinomycetota</taxon>
        <taxon>Actinomycetes</taxon>
        <taxon>Mycobacteriales</taxon>
        <taxon>Gordoniaceae</taxon>
        <taxon>Gordonia</taxon>
    </lineage>
</organism>
<evidence type="ECO:0000313" key="6">
    <source>
        <dbReference type="EMBL" id="GEE03320.1"/>
    </source>
</evidence>
<dbReference type="EMBL" id="BJOV01000005">
    <property type="protein sequence ID" value="GEE03320.1"/>
    <property type="molecule type" value="Genomic_DNA"/>
</dbReference>
<evidence type="ECO:0000256" key="3">
    <source>
        <dbReference type="SAM" id="MobiDB-lite"/>
    </source>
</evidence>
<feature type="chain" id="PRO_5038466352" description="Low molecular weight antigen MTB12-like C-terminal domain-containing protein" evidence="4">
    <location>
        <begin position="26"/>
        <end position="194"/>
    </location>
</feature>
<feature type="compositionally biased region" description="Low complexity" evidence="3">
    <location>
        <begin position="41"/>
        <end position="56"/>
    </location>
</feature>
<accession>A0A7I9VE63</accession>
<proteinExistence type="inferred from homology"/>
<keyword evidence="7" id="KW-1185">Reference proteome</keyword>
<reference evidence="7" key="1">
    <citation type="submission" date="2019-06" db="EMBL/GenBank/DDBJ databases">
        <title>Gordonia isolated from sludge of a wastewater treatment plant.</title>
        <authorList>
            <person name="Tamura T."/>
            <person name="Aoyama K."/>
            <person name="Kang Y."/>
            <person name="Saito S."/>
            <person name="Akiyama N."/>
            <person name="Yazawa K."/>
            <person name="Gonoi T."/>
            <person name="Mikami Y."/>
        </authorList>
    </citation>
    <scope>NUCLEOTIDE SEQUENCE [LARGE SCALE GENOMIC DNA]</scope>
    <source>
        <strain evidence="7">NBRC 107696</strain>
    </source>
</reference>
<sequence>MRIELLKIRNFVAVAVVAAAVATTAACGSDDNSNLPPVPTAASSSAAESSAPASNAQDDEMTNPNKVPSVAALNDMLTKALDPNVKAADKIDLVEDAQKDPGIFDALVKAKKENPKVTYRIKAPVTKNGPKKAKVKVVVKVPGNPANPIDASIVFDNGRWKLSKQTVCPLLAMADMKSPLCPTTSATTSKKKNG</sequence>
<dbReference type="PROSITE" id="PS51257">
    <property type="entry name" value="PROKAR_LIPOPROTEIN"/>
    <property type="match status" value="1"/>
</dbReference>
<name>A0A7I9VE63_9ACTN</name>
<evidence type="ECO:0000259" key="5">
    <source>
        <dbReference type="Pfam" id="PF26580"/>
    </source>
</evidence>
<evidence type="ECO:0000256" key="1">
    <source>
        <dbReference type="ARBA" id="ARBA00022729"/>
    </source>
</evidence>
<dbReference type="InterPro" id="IPR058644">
    <property type="entry name" value="Mtb12-like_C"/>
</dbReference>
<comment type="similarity">
    <text evidence="2">Belongs to the MTB12 family.</text>
</comment>
<keyword evidence="1 4" id="KW-0732">Signal</keyword>
<evidence type="ECO:0000256" key="2">
    <source>
        <dbReference type="ARBA" id="ARBA00093774"/>
    </source>
</evidence>
<feature type="region of interest" description="Disordered" evidence="3">
    <location>
        <begin position="27"/>
        <end position="67"/>
    </location>
</feature>
<protein>
    <recommendedName>
        <fullName evidence="5">Low molecular weight antigen MTB12-like C-terminal domain-containing protein</fullName>
    </recommendedName>
</protein>
<dbReference type="Pfam" id="PF26580">
    <property type="entry name" value="Mtb12_C"/>
    <property type="match status" value="1"/>
</dbReference>
<dbReference type="AlphaFoldDB" id="A0A7I9VE63"/>
<evidence type="ECO:0000256" key="4">
    <source>
        <dbReference type="SAM" id="SignalP"/>
    </source>
</evidence>
<feature type="domain" description="Low molecular weight antigen MTB12-like C-terminal" evidence="5">
    <location>
        <begin position="67"/>
        <end position="176"/>
    </location>
</feature>
<gene>
    <name evidence="6" type="ORF">nbrc107696_37660</name>
</gene>